<dbReference type="EC" id="2.1.1.133" evidence="8"/>
<dbReference type="PROSITE" id="PS00839">
    <property type="entry name" value="SUMT_1"/>
    <property type="match status" value="1"/>
</dbReference>
<dbReference type="InterPro" id="IPR035996">
    <property type="entry name" value="4pyrrol_Methylase_sf"/>
</dbReference>
<dbReference type="Proteomes" id="UP001375370">
    <property type="component" value="Chromosome"/>
</dbReference>
<accession>A0ABZ2J4D1</accession>
<dbReference type="InterPro" id="IPR014776">
    <property type="entry name" value="4pyrrole_Mease_sub2"/>
</dbReference>
<evidence type="ECO:0000256" key="3">
    <source>
        <dbReference type="ARBA" id="ARBA00022573"/>
    </source>
</evidence>
<evidence type="ECO:0000256" key="6">
    <source>
        <dbReference type="ARBA" id="ARBA00022691"/>
    </source>
</evidence>
<dbReference type="Pfam" id="PF00590">
    <property type="entry name" value="TP_methylase"/>
    <property type="match status" value="1"/>
</dbReference>
<dbReference type="EMBL" id="CP146612">
    <property type="protein sequence ID" value="WWX25763.1"/>
    <property type="molecule type" value="Genomic_DNA"/>
</dbReference>
<dbReference type="InterPro" id="IPR000878">
    <property type="entry name" value="4pyrrol_Mease"/>
</dbReference>
<dbReference type="InterPro" id="IPR006362">
    <property type="entry name" value="Cbl_synth_CobM/CibF"/>
</dbReference>
<keyword evidence="4 8" id="KW-0489">Methyltransferase</keyword>
<evidence type="ECO:0000256" key="4">
    <source>
        <dbReference type="ARBA" id="ARBA00022603"/>
    </source>
</evidence>
<reference evidence="8 9" key="1">
    <citation type="submission" date="2024-03" db="EMBL/GenBank/DDBJ databases">
        <title>A Dehalogenimonas Isolated from Estuarine Sediments Dihaloeliminates Chlorinated Alkanes.</title>
        <authorList>
            <person name="Yang Y."/>
            <person name="Wang H."/>
        </authorList>
    </citation>
    <scope>NUCLEOTIDE SEQUENCE [LARGE SCALE GENOMIC DNA]</scope>
    <source>
        <strain evidence="8 9">W</strain>
    </source>
</reference>
<dbReference type="PANTHER" id="PTHR45790:SF4">
    <property type="entry name" value="COBALT-PRECORRIN-4 C(11)-METHYLTRANSFERASE"/>
    <property type="match status" value="1"/>
</dbReference>
<dbReference type="RefSeq" id="WP_338738257.1">
    <property type="nucleotide sequence ID" value="NZ_CP146612.1"/>
</dbReference>
<keyword evidence="9" id="KW-1185">Reference proteome</keyword>
<organism evidence="8 9">
    <name type="scientific">Candidatus Dehalogenimonas loeffleri</name>
    <dbReference type="NCBI Taxonomy" id="3127115"/>
    <lineage>
        <taxon>Bacteria</taxon>
        <taxon>Bacillati</taxon>
        <taxon>Chloroflexota</taxon>
        <taxon>Dehalococcoidia</taxon>
        <taxon>Dehalococcoidales</taxon>
        <taxon>Dehalococcoidaceae</taxon>
        <taxon>Dehalogenimonas</taxon>
    </lineage>
</organism>
<keyword evidence="3" id="KW-0169">Cobalamin biosynthesis</keyword>
<dbReference type="PANTHER" id="PTHR45790">
    <property type="entry name" value="SIROHEME SYNTHASE-RELATED"/>
    <property type="match status" value="1"/>
</dbReference>
<dbReference type="Gene3D" id="3.30.950.10">
    <property type="entry name" value="Methyltransferase, Cobalt-precorrin-4 Transmethylase, Domain 2"/>
    <property type="match status" value="1"/>
</dbReference>
<protein>
    <submittedName>
        <fullName evidence="8">Precorrin-4 C(11)-methyltransferase</fullName>
        <ecNumber evidence="8">2.1.1.133</ecNumber>
    </submittedName>
</protein>
<name>A0ABZ2J4D1_9CHLR</name>
<evidence type="ECO:0000313" key="9">
    <source>
        <dbReference type="Proteomes" id="UP001375370"/>
    </source>
</evidence>
<dbReference type="GO" id="GO:0032259">
    <property type="term" value="P:methylation"/>
    <property type="evidence" value="ECO:0007669"/>
    <property type="project" value="UniProtKB-KW"/>
</dbReference>
<evidence type="ECO:0000313" key="8">
    <source>
        <dbReference type="EMBL" id="WWX25763.1"/>
    </source>
</evidence>
<evidence type="ECO:0000259" key="7">
    <source>
        <dbReference type="Pfam" id="PF00590"/>
    </source>
</evidence>
<comment type="pathway">
    <text evidence="1">Cofactor biosynthesis; adenosylcobalamin biosynthesis.</text>
</comment>
<dbReference type="NCBIfam" id="TIGR01465">
    <property type="entry name" value="cobM_cbiF"/>
    <property type="match status" value="1"/>
</dbReference>
<sequence length="251" mass="26516">MTQVYFIGAGPGDPDLITVKGMKALGQAQVVIYADSLVNPEVLKFAQPGAEIHKSAAMNLEETTAVIEKAVADGKLVARLQTGEPSLYGAIGEQMAELDKRGIGYTVIPGVSSLFASAAALRTELTIPEVSQTVVITRLAGRTPVPENEALHRLASNGGTLAIFLSSGMVPEVAAELLKGGRNAETPVAVVYRASWPEEKVIRTTIANLASDVSKAGISRQALIIVGDVLAAKDRGMVSKLYDKEFSHGYR</sequence>
<evidence type="ECO:0000256" key="2">
    <source>
        <dbReference type="ARBA" id="ARBA00005879"/>
    </source>
</evidence>
<dbReference type="CDD" id="cd11641">
    <property type="entry name" value="Precorrin-4_C11-MT"/>
    <property type="match status" value="1"/>
</dbReference>
<dbReference type="GO" id="GO:0046026">
    <property type="term" value="F:precorrin-4 C11-methyltransferase activity"/>
    <property type="evidence" value="ECO:0007669"/>
    <property type="project" value="UniProtKB-EC"/>
</dbReference>
<dbReference type="Gene3D" id="3.40.1010.10">
    <property type="entry name" value="Cobalt-precorrin-4 Transmethylase, Domain 1"/>
    <property type="match status" value="1"/>
</dbReference>
<gene>
    <name evidence="8" type="primary">cobM</name>
    <name evidence="8" type="ORF">V8247_01985</name>
</gene>
<dbReference type="InterPro" id="IPR014777">
    <property type="entry name" value="4pyrrole_Mease_sub1"/>
</dbReference>
<keyword evidence="5 8" id="KW-0808">Transferase</keyword>
<dbReference type="InterPro" id="IPR003043">
    <property type="entry name" value="Uropor_MeTrfase_CS"/>
</dbReference>
<dbReference type="InterPro" id="IPR050161">
    <property type="entry name" value="Siro_Cobalamin_biosynth"/>
</dbReference>
<keyword evidence="6" id="KW-0949">S-adenosyl-L-methionine</keyword>
<evidence type="ECO:0000256" key="1">
    <source>
        <dbReference type="ARBA" id="ARBA00004953"/>
    </source>
</evidence>
<feature type="domain" description="Tetrapyrrole methylase" evidence="7">
    <location>
        <begin position="4"/>
        <end position="209"/>
    </location>
</feature>
<evidence type="ECO:0000256" key="5">
    <source>
        <dbReference type="ARBA" id="ARBA00022679"/>
    </source>
</evidence>
<comment type="similarity">
    <text evidence="2">Belongs to the precorrin methyltransferase family.</text>
</comment>
<proteinExistence type="inferred from homology"/>
<dbReference type="SUPFAM" id="SSF53790">
    <property type="entry name" value="Tetrapyrrole methylase"/>
    <property type="match status" value="1"/>
</dbReference>